<accession>A0A381UBX0</accession>
<name>A0A381UBX0_9ZZZZ</name>
<evidence type="ECO:0000256" key="3">
    <source>
        <dbReference type="ARBA" id="ARBA00023274"/>
    </source>
</evidence>
<dbReference type="PANTHER" id="PTHR21569">
    <property type="entry name" value="RIBOSOMAL PROTEIN S9"/>
    <property type="match status" value="1"/>
</dbReference>
<dbReference type="NCBIfam" id="NF001099">
    <property type="entry name" value="PRK00132.1"/>
    <property type="match status" value="1"/>
</dbReference>
<gene>
    <name evidence="5" type="ORF">METZ01_LOCUS77942</name>
</gene>
<dbReference type="InterPro" id="IPR014721">
    <property type="entry name" value="Ribsml_uS5_D2-typ_fold_subgr"/>
</dbReference>
<dbReference type="EMBL" id="UINC01006037">
    <property type="protein sequence ID" value="SVA25088.1"/>
    <property type="molecule type" value="Genomic_DNA"/>
</dbReference>
<dbReference type="Gene3D" id="3.30.230.10">
    <property type="match status" value="1"/>
</dbReference>
<evidence type="ECO:0000256" key="1">
    <source>
        <dbReference type="ARBA" id="ARBA00005251"/>
    </source>
</evidence>
<dbReference type="GO" id="GO:0005737">
    <property type="term" value="C:cytoplasm"/>
    <property type="evidence" value="ECO:0007669"/>
    <property type="project" value="UniProtKB-ARBA"/>
</dbReference>
<protein>
    <recommendedName>
        <fullName evidence="6">30S ribosomal protein S9</fullName>
    </recommendedName>
</protein>
<dbReference type="InterPro" id="IPR020568">
    <property type="entry name" value="Ribosomal_Su5_D2-typ_SF"/>
</dbReference>
<dbReference type="PANTHER" id="PTHR21569:SF1">
    <property type="entry name" value="SMALL RIBOSOMAL SUBUNIT PROTEIN US9M"/>
    <property type="match status" value="1"/>
</dbReference>
<dbReference type="HAMAP" id="MF_00532_B">
    <property type="entry name" value="Ribosomal_uS9_B"/>
    <property type="match status" value="1"/>
</dbReference>
<feature type="region of interest" description="Disordered" evidence="4">
    <location>
        <begin position="113"/>
        <end position="132"/>
    </location>
</feature>
<dbReference type="SUPFAM" id="SSF54211">
    <property type="entry name" value="Ribosomal protein S5 domain 2-like"/>
    <property type="match status" value="1"/>
</dbReference>
<dbReference type="GO" id="GO:0003723">
    <property type="term" value="F:RNA binding"/>
    <property type="evidence" value="ECO:0007669"/>
    <property type="project" value="TreeGrafter"/>
</dbReference>
<dbReference type="AlphaFoldDB" id="A0A381UBX0"/>
<evidence type="ECO:0000313" key="5">
    <source>
        <dbReference type="EMBL" id="SVA25088.1"/>
    </source>
</evidence>
<organism evidence="5">
    <name type="scientific">marine metagenome</name>
    <dbReference type="NCBI Taxonomy" id="408172"/>
    <lineage>
        <taxon>unclassified sequences</taxon>
        <taxon>metagenomes</taxon>
        <taxon>ecological metagenomes</taxon>
    </lineage>
</organism>
<comment type="similarity">
    <text evidence="1">Belongs to the universal ribosomal protein uS9 family.</text>
</comment>
<sequence length="132" mass="14719">MVEQAYTYAVGRRKTAVAQVRLYSDAGPVVVDDRLMEEAFPYSIWQQIINEPFTVTSTQGRFRVVAKLSGGGVNGRAGALRHGIARALAEVENGKFRGDLKKAGLLTRDARVKERKKPGLKRARKAKQYTKR</sequence>
<dbReference type="GO" id="GO:0006412">
    <property type="term" value="P:translation"/>
    <property type="evidence" value="ECO:0007669"/>
    <property type="project" value="InterPro"/>
</dbReference>
<dbReference type="InterPro" id="IPR023035">
    <property type="entry name" value="Ribosomal_uS9_bac/plastid"/>
</dbReference>
<evidence type="ECO:0008006" key="6">
    <source>
        <dbReference type="Google" id="ProtNLM"/>
    </source>
</evidence>
<evidence type="ECO:0000256" key="4">
    <source>
        <dbReference type="SAM" id="MobiDB-lite"/>
    </source>
</evidence>
<dbReference type="Pfam" id="PF00380">
    <property type="entry name" value="Ribosomal_S9"/>
    <property type="match status" value="1"/>
</dbReference>
<keyword evidence="2" id="KW-0689">Ribosomal protein</keyword>
<dbReference type="GO" id="GO:0015935">
    <property type="term" value="C:small ribosomal subunit"/>
    <property type="evidence" value="ECO:0007669"/>
    <property type="project" value="TreeGrafter"/>
</dbReference>
<evidence type="ECO:0000256" key="2">
    <source>
        <dbReference type="ARBA" id="ARBA00022980"/>
    </source>
</evidence>
<proteinExistence type="inferred from homology"/>
<dbReference type="GO" id="GO:0003735">
    <property type="term" value="F:structural constituent of ribosome"/>
    <property type="evidence" value="ECO:0007669"/>
    <property type="project" value="InterPro"/>
</dbReference>
<keyword evidence="3" id="KW-0687">Ribonucleoprotein</keyword>
<dbReference type="FunFam" id="3.30.230.10:FF:000001">
    <property type="entry name" value="30S ribosomal protein S9"/>
    <property type="match status" value="1"/>
</dbReference>
<dbReference type="InterPro" id="IPR000754">
    <property type="entry name" value="Ribosomal_uS9"/>
</dbReference>
<reference evidence="5" key="1">
    <citation type="submission" date="2018-05" db="EMBL/GenBank/DDBJ databases">
        <authorList>
            <person name="Lanie J.A."/>
            <person name="Ng W.-L."/>
            <person name="Kazmierczak K.M."/>
            <person name="Andrzejewski T.M."/>
            <person name="Davidsen T.M."/>
            <person name="Wayne K.J."/>
            <person name="Tettelin H."/>
            <person name="Glass J.I."/>
            <person name="Rusch D."/>
            <person name="Podicherti R."/>
            <person name="Tsui H.-C.T."/>
            <person name="Winkler M.E."/>
        </authorList>
    </citation>
    <scope>NUCLEOTIDE SEQUENCE</scope>
</reference>